<evidence type="ECO:0000313" key="3">
    <source>
        <dbReference type="EMBL" id="WWC89684.1"/>
    </source>
</evidence>
<dbReference type="InterPro" id="IPR033379">
    <property type="entry name" value="Acid_Pase_AS"/>
</dbReference>
<dbReference type="GO" id="GO:0003993">
    <property type="term" value="F:acid phosphatase activity"/>
    <property type="evidence" value="ECO:0007669"/>
    <property type="project" value="TreeGrafter"/>
</dbReference>
<dbReference type="AlphaFoldDB" id="A0AAX4JWR9"/>
<keyword evidence="2" id="KW-0732">Signal</keyword>
<evidence type="ECO:0000313" key="4">
    <source>
        <dbReference type="Proteomes" id="UP001355207"/>
    </source>
</evidence>
<proteinExistence type="predicted"/>
<evidence type="ECO:0000256" key="1">
    <source>
        <dbReference type="ARBA" id="ARBA00022801"/>
    </source>
</evidence>
<name>A0AAX4JWR9_9TREE</name>
<sequence>MLFIALLGLLPYLASAAVVDKRANPNAGSTTVNVYPPSKTTVNTAVFPAESDVGYEGITITAVEPAAIQTAKAYAYNSEDTSIFPLVVDQPEDSNGQGNFEINKYWGNLSPWYSVPSSFYGLNETSPNAPDGCSVTQVHLLYRHGARYPTSGAAPSTFAAKVANATKQEGGFNSWGELDFLNSWEYKLGAELLTVSGRLQNFALGASFRQQYGYLLNNFTEQGTLPVFRTESQDRMVKTATNFAAGMFGVPEFLSQVNIEIMIETPGVNNTGAPYETCTNSNVPSRGSIGSTAANAFAINAFNGTIERLQGQIQGVNFTSTDIIAMLQLCSYETDALGYSAFCKLFTQEDFENYEYYYDISFYYNNGAGSPVAAAQGKGFLSEFVSRFTQTPMPKADSSVNSTLDNNPVYFPLNQSIYADATHEVILLDTFTALNLSALFSSGPLPTDKKTESSFKASQVVPFATHLTIQVLECSNTSPSKQIRFILNDAVLPIDQSYPGCQWNKDGLCSFDTVVSALQKRLEEIDWNHDCYGNYTAQPGQDYNGRAPRN</sequence>
<dbReference type="CDD" id="cd07061">
    <property type="entry name" value="HP_HAP_like"/>
    <property type="match status" value="1"/>
</dbReference>
<keyword evidence="1" id="KW-0378">Hydrolase</keyword>
<dbReference type="Gene3D" id="3.40.50.1240">
    <property type="entry name" value="Phosphoglycerate mutase-like"/>
    <property type="match status" value="1"/>
</dbReference>
<evidence type="ECO:0000256" key="2">
    <source>
        <dbReference type="SAM" id="SignalP"/>
    </source>
</evidence>
<dbReference type="Pfam" id="PF00328">
    <property type="entry name" value="His_Phos_2"/>
    <property type="match status" value="1"/>
</dbReference>
<dbReference type="InterPro" id="IPR029033">
    <property type="entry name" value="His_PPase_superfam"/>
</dbReference>
<reference evidence="3 4" key="1">
    <citation type="submission" date="2024-01" db="EMBL/GenBank/DDBJ databases">
        <title>Comparative genomics of Cryptococcus and Kwoniella reveals pathogenesis evolution and contrasting modes of karyotype evolution via chromosome fusion or intercentromeric recombination.</title>
        <authorList>
            <person name="Coelho M.A."/>
            <person name="David-Palma M."/>
            <person name="Shea T."/>
            <person name="Bowers K."/>
            <person name="McGinley-Smith S."/>
            <person name="Mohammad A.W."/>
            <person name="Gnirke A."/>
            <person name="Yurkov A.M."/>
            <person name="Nowrousian M."/>
            <person name="Sun S."/>
            <person name="Cuomo C.A."/>
            <person name="Heitman J."/>
        </authorList>
    </citation>
    <scope>NUCLEOTIDE SEQUENCE [LARGE SCALE GENOMIC DNA]</scope>
    <source>
        <strain evidence="3 4">CBS 6074</strain>
    </source>
</reference>
<dbReference type="RefSeq" id="XP_066076447.1">
    <property type="nucleotide sequence ID" value="XM_066220350.1"/>
</dbReference>
<feature type="signal peptide" evidence="2">
    <location>
        <begin position="1"/>
        <end position="16"/>
    </location>
</feature>
<evidence type="ECO:0008006" key="5">
    <source>
        <dbReference type="Google" id="ProtNLM"/>
    </source>
</evidence>
<dbReference type="PANTHER" id="PTHR20963">
    <property type="entry name" value="MULTIPLE INOSITOL POLYPHOSPHATE PHOSPHATASE-RELATED"/>
    <property type="match status" value="1"/>
</dbReference>
<accession>A0AAX4JWR9</accession>
<dbReference type="PROSITE" id="PS00616">
    <property type="entry name" value="HIS_ACID_PHOSPHAT_1"/>
    <property type="match status" value="1"/>
</dbReference>
<dbReference type="SUPFAM" id="SSF53254">
    <property type="entry name" value="Phosphoglycerate mutase-like"/>
    <property type="match status" value="1"/>
</dbReference>
<organism evidence="3 4">
    <name type="scientific">Kwoniella dendrophila CBS 6074</name>
    <dbReference type="NCBI Taxonomy" id="1295534"/>
    <lineage>
        <taxon>Eukaryota</taxon>
        <taxon>Fungi</taxon>
        <taxon>Dikarya</taxon>
        <taxon>Basidiomycota</taxon>
        <taxon>Agaricomycotina</taxon>
        <taxon>Tremellomycetes</taxon>
        <taxon>Tremellales</taxon>
        <taxon>Cryptococcaceae</taxon>
        <taxon>Kwoniella</taxon>
    </lineage>
</organism>
<gene>
    <name evidence="3" type="ORF">L201_004609</name>
</gene>
<keyword evidence="4" id="KW-1185">Reference proteome</keyword>
<dbReference type="EMBL" id="CP144103">
    <property type="protein sequence ID" value="WWC89684.1"/>
    <property type="molecule type" value="Genomic_DNA"/>
</dbReference>
<feature type="chain" id="PRO_5043982621" description="Acid phosphatase" evidence="2">
    <location>
        <begin position="17"/>
        <end position="550"/>
    </location>
</feature>
<dbReference type="Proteomes" id="UP001355207">
    <property type="component" value="Chromosome 6"/>
</dbReference>
<protein>
    <recommendedName>
        <fullName evidence="5">Acid phosphatase</fullName>
    </recommendedName>
</protein>
<dbReference type="FunFam" id="3.40.50.1240:FF:000033">
    <property type="entry name" value="Chromosome 12, whole genome shotgun sequence"/>
    <property type="match status" value="1"/>
</dbReference>
<dbReference type="GeneID" id="91095279"/>
<dbReference type="PANTHER" id="PTHR20963:SF55">
    <property type="entry name" value="PHOSPHATASE, PUTATIVE-RELATED"/>
    <property type="match status" value="1"/>
</dbReference>
<dbReference type="InterPro" id="IPR000560">
    <property type="entry name" value="His_Pase_clade-2"/>
</dbReference>